<reference evidence="4 5" key="1">
    <citation type="submission" date="2019-07" db="EMBL/GenBank/DDBJ databases">
        <title>Whole genome shotgun sequence of Gluconobacter wancherniae NBRC 103581.</title>
        <authorList>
            <person name="Hosoyama A."/>
            <person name="Uohara A."/>
            <person name="Ohji S."/>
            <person name="Ichikawa N."/>
        </authorList>
    </citation>
    <scope>NUCLEOTIDE SEQUENCE [LARGE SCALE GENOMIC DNA]</scope>
    <source>
        <strain evidence="4 5">NBRC 103581</strain>
    </source>
</reference>
<feature type="signal peptide" evidence="2">
    <location>
        <begin position="1"/>
        <end position="29"/>
    </location>
</feature>
<evidence type="ECO:0000256" key="2">
    <source>
        <dbReference type="SAM" id="SignalP"/>
    </source>
</evidence>
<dbReference type="SUPFAM" id="SSF51735">
    <property type="entry name" value="NAD(P)-binding Rossmann-fold domains"/>
    <property type="match status" value="1"/>
</dbReference>
<protein>
    <submittedName>
        <fullName evidence="4">NADP oxidoreductase</fullName>
    </submittedName>
</protein>
<accession>A0A511B2S5</accession>
<evidence type="ECO:0000256" key="1">
    <source>
        <dbReference type="ARBA" id="ARBA00023002"/>
    </source>
</evidence>
<dbReference type="InterPro" id="IPR028939">
    <property type="entry name" value="P5C_Rdtase_cat_N"/>
</dbReference>
<evidence type="ECO:0000313" key="5">
    <source>
        <dbReference type="Proteomes" id="UP000321230"/>
    </source>
</evidence>
<proteinExistence type="predicted"/>
<dbReference type="InterPro" id="IPR051267">
    <property type="entry name" value="STEAP_metalloreductase"/>
</dbReference>
<gene>
    <name evidence="4" type="ORF">GWA01_15710</name>
</gene>
<dbReference type="Gene3D" id="3.40.50.720">
    <property type="entry name" value="NAD(P)-binding Rossmann-like Domain"/>
    <property type="match status" value="1"/>
</dbReference>
<keyword evidence="5" id="KW-1185">Reference proteome</keyword>
<dbReference type="GO" id="GO:0016491">
    <property type="term" value="F:oxidoreductase activity"/>
    <property type="evidence" value="ECO:0007669"/>
    <property type="project" value="UniProtKB-KW"/>
</dbReference>
<keyword evidence="2" id="KW-0732">Signal</keyword>
<comment type="caution">
    <text evidence="4">The sequence shown here is derived from an EMBL/GenBank/DDBJ whole genome shotgun (WGS) entry which is preliminary data.</text>
</comment>
<dbReference type="PANTHER" id="PTHR14239">
    <property type="entry name" value="DUDULIN-RELATED"/>
    <property type="match status" value="1"/>
</dbReference>
<evidence type="ECO:0000313" key="4">
    <source>
        <dbReference type="EMBL" id="GEK93801.1"/>
    </source>
</evidence>
<dbReference type="Pfam" id="PF03807">
    <property type="entry name" value="F420_oxidored"/>
    <property type="match status" value="1"/>
</dbReference>
<dbReference type="OrthoDB" id="7557417at2"/>
<name>A0A511B2S5_9PROT</name>
<dbReference type="Proteomes" id="UP000321230">
    <property type="component" value="Unassembled WGS sequence"/>
</dbReference>
<organism evidence="4 5">
    <name type="scientific">Gluconobacter wancherniae NBRC 103581</name>
    <dbReference type="NCBI Taxonomy" id="656744"/>
    <lineage>
        <taxon>Bacteria</taxon>
        <taxon>Pseudomonadati</taxon>
        <taxon>Pseudomonadota</taxon>
        <taxon>Alphaproteobacteria</taxon>
        <taxon>Acetobacterales</taxon>
        <taxon>Acetobacteraceae</taxon>
        <taxon>Gluconobacter</taxon>
    </lineage>
</organism>
<dbReference type="InterPro" id="IPR036291">
    <property type="entry name" value="NAD(P)-bd_dom_sf"/>
</dbReference>
<dbReference type="RefSeq" id="WP_146795989.1">
    <property type="nucleotide sequence ID" value="NZ_BARC01000003.1"/>
</dbReference>
<feature type="chain" id="PRO_5021906928" evidence="2">
    <location>
        <begin position="30"/>
        <end position="240"/>
    </location>
</feature>
<dbReference type="AlphaFoldDB" id="A0A511B2S5"/>
<keyword evidence="1" id="KW-0560">Oxidoreductase</keyword>
<sequence length="240" mass="24466">MNGFRLRRRPFLAVLAGLAATTGASPVSAQSRPTIGIIGAGNVGTTLGGLWVQAGYHVMVSSRTLSDAQAVATSLGPLASAGTPAQAAAFGSIVVLAVPYRAIPQLGRELGHALAGKIIIDPSNPYPFRDGSIANAARIDGAGATTQRYFPSSRVVRAFNSIDMTALRASAHRSGALLAVPLAGNDKDAVAETAALISAAGFDPVVTGGLDTARLFQPGSDGFELERDAAGLKQALHLPN</sequence>
<evidence type="ECO:0000259" key="3">
    <source>
        <dbReference type="Pfam" id="PF03807"/>
    </source>
</evidence>
<dbReference type="PANTHER" id="PTHR14239:SF10">
    <property type="entry name" value="REDUCTASE"/>
    <property type="match status" value="1"/>
</dbReference>
<feature type="domain" description="Pyrroline-5-carboxylate reductase catalytic N-terminal" evidence="3">
    <location>
        <begin position="34"/>
        <end position="125"/>
    </location>
</feature>
<dbReference type="EMBL" id="BJUZ01000002">
    <property type="protein sequence ID" value="GEK93801.1"/>
    <property type="molecule type" value="Genomic_DNA"/>
</dbReference>